<evidence type="ECO:0000313" key="12">
    <source>
        <dbReference type="Proteomes" id="UP000463051"/>
    </source>
</evidence>
<comment type="function">
    <text evidence="1">Involved in some intermediate steps for the synthesis of the antibiotic polyketide bacillaene which is involved in secondary metabolism.</text>
</comment>
<evidence type="ECO:0008006" key="13">
    <source>
        <dbReference type="Google" id="ProtNLM"/>
    </source>
</evidence>
<keyword evidence="6" id="KW-0597">Phosphoprotein</keyword>
<dbReference type="CDD" id="cd00833">
    <property type="entry name" value="PKS"/>
    <property type="match status" value="2"/>
</dbReference>
<dbReference type="PROSITE" id="PS00606">
    <property type="entry name" value="KS3_1"/>
    <property type="match status" value="1"/>
</dbReference>
<evidence type="ECO:0000259" key="10">
    <source>
        <dbReference type="PROSITE" id="PS52004"/>
    </source>
</evidence>
<comment type="caution">
    <text evidence="11">The sequence shown here is derived from an EMBL/GenBank/DDBJ whole genome shotgun (WGS) entry which is preliminary data.</text>
</comment>
<dbReference type="InterPro" id="IPR020841">
    <property type="entry name" value="PKS_Beta-ketoAc_synthase_dom"/>
</dbReference>
<dbReference type="InterPro" id="IPR009081">
    <property type="entry name" value="PP-bd_ACP"/>
</dbReference>
<gene>
    <name evidence="11" type="ORF">GJB61_02465</name>
</gene>
<dbReference type="GO" id="GO:0071770">
    <property type="term" value="P:DIM/DIP cell wall layer assembly"/>
    <property type="evidence" value="ECO:0007669"/>
    <property type="project" value="TreeGrafter"/>
</dbReference>
<protein>
    <recommendedName>
        <fullName evidence="13">Polyketide synthase</fullName>
    </recommendedName>
</protein>
<dbReference type="InterPro" id="IPR016035">
    <property type="entry name" value="Acyl_Trfase/lysoPLipase"/>
</dbReference>
<dbReference type="InterPro" id="IPR018201">
    <property type="entry name" value="Ketoacyl_synth_AS"/>
</dbReference>
<evidence type="ECO:0000256" key="8">
    <source>
        <dbReference type="ARBA" id="ARBA00022737"/>
    </source>
</evidence>
<dbReference type="InterPro" id="IPR020806">
    <property type="entry name" value="PKS_PP-bd"/>
</dbReference>
<dbReference type="SUPFAM" id="SSF47336">
    <property type="entry name" value="ACP-like"/>
    <property type="match status" value="1"/>
</dbReference>
<dbReference type="InterPro" id="IPR001227">
    <property type="entry name" value="Ac_transferase_dom_sf"/>
</dbReference>
<dbReference type="Proteomes" id="UP000463051">
    <property type="component" value="Unassembled WGS sequence"/>
</dbReference>
<dbReference type="Gene3D" id="3.40.366.10">
    <property type="entry name" value="Malonyl-Coenzyme A Acyl Carrier Protein, domain 2"/>
    <property type="match status" value="1"/>
</dbReference>
<keyword evidence="12" id="KW-1185">Reference proteome</keyword>
<dbReference type="GO" id="GO:0004312">
    <property type="term" value="F:fatty acid synthase activity"/>
    <property type="evidence" value="ECO:0007669"/>
    <property type="project" value="TreeGrafter"/>
</dbReference>
<dbReference type="Pfam" id="PF22621">
    <property type="entry name" value="CurL-like_PKS_C"/>
    <property type="match status" value="1"/>
</dbReference>
<evidence type="ECO:0000256" key="5">
    <source>
        <dbReference type="ARBA" id="ARBA00022490"/>
    </source>
</evidence>
<evidence type="ECO:0000256" key="2">
    <source>
        <dbReference type="ARBA" id="ARBA00004496"/>
    </source>
</evidence>
<feature type="domain" description="Ketosynthase family 3 (KS3)" evidence="10">
    <location>
        <begin position="891"/>
        <end position="1332"/>
    </location>
</feature>
<evidence type="ECO:0000313" key="11">
    <source>
        <dbReference type="EMBL" id="MRN51861.1"/>
    </source>
</evidence>
<dbReference type="InterPro" id="IPR020615">
    <property type="entry name" value="Thiolase_acyl_enz_int_AS"/>
</dbReference>
<dbReference type="Pfam" id="PF02801">
    <property type="entry name" value="Ketoacyl-synt_C"/>
    <property type="match status" value="2"/>
</dbReference>
<evidence type="ECO:0000256" key="1">
    <source>
        <dbReference type="ARBA" id="ARBA00003299"/>
    </source>
</evidence>
<keyword evidence="4" id="KW-0596">Phosphopantetheine</keyword>
<dbReference type="SMART" id="SM00825">
    <property type="entry name" value="PKS_KS"/>
    <property type="match status" value="2"/>
</dbReference>
<feature type="domain" description="Carrier" evidence="9">
    <location>
        <begin position="791"/>
        <end position="868"/>
    </location>
</feature>
<proteinExistence type="predicted"/>
<dbReference type="GO" id="GO:0006633">
    <property type="term" value="P:fatty acid biosynthetic process"/>
    <property type="evidence" value="ECO:0007669"/>
    <property type="project" value="InterPro"/>
</dbReference>
<dbReference type="InterPro" id="IPR014031">
    <property type="entry name" value="Ketoacyl_synth_C"/>
</dbReference>
<dbReference type="GO" id="GO:0005737">
    <property type="term" value="C:cytoplasm"/>
    <property type="evidence" value="ECO:0007669"/>
    <property type="project" value="UniProtKB-SubCell"/>
</dbReference>
<dbReference type="Pfam" id="PF00550">
    <property type="entry name" value="PP-binding"/>
    <property type="match status" value="1"/>
</dbReference>
<dbReference type="RefSeq" id="WP_154116761.1">
    <property type="nucleotide sequence ID" value="NZ_WJXB01000001.1"/>
</dbReference>
<dbReference type="Gene3D" id="1.10.1240.100">
    <property type="match status" value="2"/>
</dbReference>
<dbReference type="Pfam" id="PF00109">
    <property type="entry name" value="ketoacyl-synt"/>
    <property type="match status" value="2"/>
</dbReference>
<dbReference type="InterPro" id="IPR050091">
    <property type="entry name" value="PKS_NRPS_Biosynth_Enz"/>
</dbReference>
<dbReference type="PROSITE" id="PS50075">
    <property type="entry name" value="CARRIER"/>
    <property type="match status" value="1"/>
</dbReference>
<dbReference type="InterPro" id="IPR016039">
    <property type="entry name" value="Thiolase-like"/>
</dbReference>
<dbReference type="EMBL" id="WJXB01000001">
    <property type="protein sequence ID" value="MRN51861.1"/>
    <property type="molecule type" value="Genomic_DNA"/>
</dbReference>
<feature type="domain" description="Ketosynthase family 3 (KS3)" evidence="10">
    <location>
        <begin position="11"/>
        <end position="436"/>
    </location>
</feature>
<evidence type="ECO:0000256" key="7">
    <source>
        <dbReference type="ARBA" id="ARBA00022679"/>
    </source>
</evidence>
<dbReference type="SUPFAM" id="SSF52151">
    <property type="entry name" value="FabD/lysophospholipase-like"/>
    <property type="match status" value="1"/>
</dbReference>
<evidence type="ECO:0000259" key="9">
    <source>
        <dbReference type="PROSITE" id="PS50075"/>
    </source>
</evidence>
<dbReference type="InterPro" id="IPR014030">
    <property type="entry name" value="Ketoacyl_synth_N"/>
</dbReference>
<name>A0A7X2L113_9BACL</name>
<keyword evidence="7" id="KW-0808">Transferase</keyword>
<comment type="pathway">
    <text evidence="3">Antibiotic biosynthesis; bacillaene biosynthesis.</text>
</comment>
<dbReference type="SUPFAM" id="SSF53901">
    <property type="entry name" value="Thiolase-like"/>
    <property type="match status" value="2"/>
</dbReference>
<dbReference type="Gene3D" id="3.40.47.10">
    <property type="match status" value="2"/>
</dbReference>
<dbReference type="PROSITE" id="PS52004">
    <property type="entry name" value="KS3_2"/>
    <property type="match status" value="2"/>
</dbReference>
<dbReference type="FunFam" id="3.40.47.10:FF:000019">
    <property type="entry name" value="Polyketide synthase type I"/>
    <property type="match status" value="1"/>
</dbReference>
<dbReference type="InterPro" id="IPR054514">
    <property type="entry name" value="RhiE-like_linker"/>
</dbReference>
<evidence type="ECO:0000256" key="4">
    <source>
        <dbReference type="ARBA" id="ARBA00022450"/>
    </source>
</evidence>
<dbReference type="InterPro" id="IPR036736">
    <property type="entry name" value="ACP-like_sf"/>
</dbReference>
<dbReference type="Gene3D" id="1.10.1200.10">
    <property type="entry name" value="ACP-like"/>
    <property type="match status" value="1"/>
</dbReference>
<accession>A0A7X2L113</accession>
<dbReference type="GO" id="GO:0004315">
    <property type="term" value="F:3-oxoacyl-[acyl-carrier-protein] synthase activity"/>
    <property type="evidence" value="ECO:0007669"/>
    <property type="project" value="InterPro"/>
</dbReference>
<dbReference type="PROSITE" id="PS00098">
    <property type="entry name" value="THIOLASE_1"/>
    <property type="match status" value="1"/>
</dbReference>
<organism evidence="11 12">
    <name type="scientific">Paenibacillus monticola</name>
    <dbReference type="NCBI Taxonomy" id="2666075"/>
    <lineage>
        <taxon>Bacteria</taxon>
        <taxon>Bacillati</taxon>
        <taxon>Bacillota</taxon>
        <taxon>Bacilli</taxon>
        <taxon>Bacillales</taxon>
        <taxon>Paenibacillaceae</taxon>
        <taxon>Paenibacillus</taxon>
    </lineage>
</organism>
<keyword evidence="8" id="KW-0677">Repeat</keyword>
<comment type="subcellular location">
    <subcellularLocation>
        <location evidence="2">Cytoplasm</location>
    </subcellularLocation>
</comment>
<evidence type="ECO:0000256" key="6">
    <source>
        <dbReference type="ARBA" id="ARBA00022553"/>
    </source>
</evidence>
<dbReference type="SMART" id="SM00823">
    <property type="entry name" value="PKS_PP"/>
    <property type="match status" value="1"/>
</dbReference>
<reference evidence="11 12" key="1">
    <citation type="submission" date="2019-11" db="EMBL/GenBank/DDBJ databases">
        <title>Paenibacillus monticola sp. nov., a novel PGPR strain isolated from mountain sample in China.</title>
        <authorList>
            <person name="Zhao Q."/>
            <person name="Li H.-P."/>
            <person name="Zhang J.-L."/>
        </authorList>
    </citation>
    <scope>NUCLEOTIDE SEQUENCE [LARGE SCALE GENOMIC DNA]</scope>
    <source>
        <strain evidence="11 12">LC-T2</strain>
    </source>
</reference>
<keyword evidence="5" id="KW-0963">Cytoplasm</keyword>
<dbReference type="Pfam" id="PF22336">
    <property type="entry name" value="RhiE-like_linker"/>
    <property type="match status" value="1"/>
</dbReference>
<dbReference type="PANTHER" id="PTHR43775:SF37">
    <property type="entry name" value="SI:DKEY-61P9.11"/>
    <property type="match status" value="1"/>
</dbReference>
<dbReference type="GO" id="GO:0031177">
    <property type="term" value="F:phosphopantetheine binding"/>
    <property type="evidence" value="ECO:0007669"/>
    <property type="project" value="InterPro"/>
</dbReference>
<sequence>MRFTDNGEQKEPGIAIIGMAGRFPGAENYEQLWDNLTTGERYIQEIPADRWSQDLYYHPDKMQTGKSNSKWSGMIEDIYNFDHLFFNVSPKEAAAMDPQQRLLLQETWHCMEDAGVTLSQLQNGITAVYVGTMATDFAAQPTFAEGDDRYRTTGSYESFLANRISYFYDLKGMSLPVNAACSSSLAALHLAASSLEKGECDYAFVSAANLNLDPLKYVSFSKMGLLSPDGKCRSFQEDANGYVPAEGVGVLLLRRLDAAVQNRNHIYGVIKGSAVTHGGSTRSILVPSAEAQQQAMQKAHQQSGFLPESVNYVEAHGTGTYAGDTTEIASLTNFYRNNTAKIRFCRIGSLKPIIGHTEAASGIAGIIKIMLMMKHKQLLALPHFNHPNQTIDIEKSPFEFADSMKEWAPEQGYSHLRAGINSYSMGGVNAYVLLEEYIPMSSTLKKNAEQAGQSHIFALSCRSMNALEELKSTWRTFADRENFSEIALQDCCRILLTTREQFDFRFGSVIHSKEELKKSLAAPVNEQQNAGSRPRMLNIAELDRMNDSDFRQWIEENRLLKSILSDNKHRQTGHGPLQGLRKVLFGHSWDKNSELQAFIVNYCCATTLLELGFTPDVVTGTGSGVWVALVISGAITLDNALQALDDRKQNWNFSLQTPQIPFYDHSTQTIIRQFNDEVMGIRLPQEWIQQAVRQEFRSFDNEDMRIFRWGSSSSEAPAAYEPAIEFNRLLLDLWMDKVDIRWQLIYPQDTFHTVPQLPGYPFEQKTHRNGMNTLLKAGNAVQPVYRQEQAASGAALQQRLVEIFSRIAGLEASSAGTDVDIRAYGADSEMLGEFAYEISHVVNQDIKASLLFEYPVLSSLAQYLMKHSPQAGSSIPVSEPELTDKKPAVAGRDVAIIGLSCRFPASNTAGEFWEHLIQNDDLITQVPQNRWDWTAYEGDPQGDENRTNSKWGGFLDDIQRFDAEFFHISRKEAELMDPQQRVMLEEAWHTIEDAGYKASELSGRQVGVYIAVFNNDYNDLLGFGRETRWDGHSSTGTYFSMIPNRISYTLDLHGPSVAIDTACSGSLVAIHQAAAAILNGDCEQALAGGVNLFCTPRRHLSFGNAGMLASDGRCKSFDAQADGYVRGEGAGMLLLKSLEQAIQDGDHIYGVVKGSAVNHGGYAVSLTAPNPQAQSNLLIQAYERAGIDPVQVTYVEAHGTGTSLGDPIELNALKKAFTQMRPSTEGTTVEASIQPYCAVGSVKTNIGHLESGAGIAGVIKVLLAMKHGILPGNLHFKQLNPQIRLQDSPFYILDRNMEWLRLRDEYHRELPRCAGVSSFGFGGVNAHVVLQEYLTQEDVFVQPSGEKFFCPLSAKTAERLKDYASSLYQFLLKNPELPLRNIAYTLQTGREDMEVRIGFLADSSEGLRDALYQYRHEAASIKDIYSGSPHNRGLFAGRRVAAMELLVNPQEKDLEEVKQQWLNGARVDWKRLYNGHKPTKVSLPGYSFGGESYWLPEEHSAAIQTLSPPDAQAWLKDLLLQLRNGEISANEVKRRVEENYGESQYES</sequence>
<dbReference type="GO" id="GO:0005886">
    <property type="term" value="C:plasma membrane"/>
    <property type="evidence" value="ECO:0007669"/>
    <property type="project" value="TreeGrafter"/>
</dbReference>
<dbReference type="PANTHER" id="PTHR43775">
    <property type="entry name" value="FATTY ACID SYNTHASE"/>
    <property type="match status" value="1"/>
</dbReference>
<evidence type="ECO:0000256" key="3">
    <source>
        <dbReference type="ARBA" id="ARBA00004789"/>
    </source>
</evidence>